<dbReference type="STRING" id="3818.A0A444YZC4"/>
<dbReference type="Gramene" id="arahy.Tifrunner.gnm2.ann2.Ah15g475400.1">
    <property type="protein sequence ID" value="arahy.Tifrunner.gnm2.ann2.Ah15g475400.1-CDS-1"/>
    <property type="gene ID" value="arahy.Tifrunner.gnm2.ann2.Ah15g475400"/>
</dbReference>
<dbReference type="EMBL" id="SDMP01000015">
    <property type="protein sequence ID" value="RYR07289.1"/>
    <property type="molecule type" value="Genomic_DNA"/>
</dbReference>
<gene>
    <name evidence="1" type="ORF">Ahy_B05g074610</name>
</gene>
<sequence length="354" mass="41106">MDFLSKLKQKHHQSNNNLFELLPDDVILIIFNKVKDAKTLIRCFSINKHLASLIPQTDVVSISLIVPRSSNSHSLDRNHNNKGNFVKHVKSGVNYLATKLLQNCYVPTAAPTTSNKQEVSFSSDDTPCRRLRLFSHISYLRVEIHSDITDAGITRSSDEIFKWKARFSGRLKSWTLLCCSKKLRYFVGGGDWCLKSGALTQFKEREQRMNLSFRDAYARYRLAREMATQFATLKKVKVTDAKREGILSMTEDDIGDMRDSWREEEEEGEEAVYLLQMWYVPLLELPVAKCMWKDAMFIVIRPMDINSRLVDFGFDSDAREQRMFTEGIREIMKSPKADRRAWRWSSTPVDRQLQ</sequence>
<evidence type="ECO:0000313" key="2">
    <source>
        <dbReference type="Proteomes" id="UP000289738"/>
    </source>
</evidence>
<evidence type="ECO:0008006" key="3">
    <source>
        <dbReference type="Google" id="ProtNLM"/>
    </source>
</evidence>
<evidence type="ECO:0000313" key="1">
    <source>
        <dbReference type="EMBL" id="RYR07289.1"/>
    </source>
</evidence>
<keyword evidence="2" id="KW-1185">Reference proteome</keyword>
<organism evidence="1 2">
    <name type="scientific">Arachis hypogaea</name>
    <name type="common">Peanut</name>
    <dbReference type="NCBI Taxonomy" id="3818"/>
    <lineage>
        <taxon>Eukaryota</taxon>
        <taxon>Viridiplantae</taxon>
        <taxon>Streptophyta</taxon>
        <taxon>Embryophyta</taxon>
        <taxon>Tracheophyta</taxon>
        <taxon>Spermatophyta</taxon>
        <taxon>Magnoliopsida</taxon>
        <taxon>eudicotyledons</taxon>
        <taxon>Gunneridae</taxon>
        <taxon>Pentapetalae</taxon>
        <taxon>rosids</taxon>
        <taxon>fabids</taxon>
        <taxon>Fabales</taxon>
        <taxon>Fabaceae</taxon>
        <taxon>Papilionoideae</taxon>
        <taxon>50 kb inversion clade</taxon>
        <taxon>dalbergioids sensu lato</taxon>
        <taxon>Dalbergieae</taxon>
        <taxon>Pterocarpus clade</taxon>
        <taxon>Arachis</taxon>
    </lineage>
</organism>
<dbReference type="AlphaFoldDB" id="A0A444YZC4"/>
<protein>
    <recommendedName>
        <fullName evidence="3">F-box domain-containing protein</fullName>
    </recommendedName>
</protein>
<accession>A0A444YZC4</accession>
<name>A0A444YZC4_ARAHY</name>
<dbReference type="InterPro" id="IPR044809">
    <property type="entry name" value="AUF1-like"/>
</dbReference>
<dbReference type="OrthoDB" id="812961at2759"/>
<dbReference type="Proteomes" id="UP000289738">
    <property type="component" value="Chromosome B05"/>
</dbReference>
<dbReference type="PANTHER" id="PTHR31215">
    <property type="entry name" value="OS05G0510400 PROTEIN-RELATED"/>
    <property type="match status" value="1"/>
</dbReference>
<proteinExistence type="predicted"/>
<comment type="caution">
    <text evidence="1">The sequence shown here is derived from an EMBL/GenBank/DDBJ whole genome shotgun (WGS) entry which is preliminary data.</text>
</comment>
<reference evidence="1 2" key="1">
    <citation type="submission" date="2019-01" db="EMBL/GenBank/DDBJ databases">
        <title>Sequencing of cultivated peanut Arachis hypogaea provides insights into genome evolution and oil improvement.</title>
        <authorList>
            <person name="Chen X."/>
        </authorList>
    </citation>
    <scope>NUCLEOTIDE SEQUENCE [LARGE SCALE GENOMIC DNA]</scope>
    <source>
        <strain evidence="2">cv. Fuhuasheng</strain>
        <tissue evidence="1">Leaves</tissue>
    </source>
</reference>